<dbReference type="Proteomes" id="UP001189619">
    <property type="component" value="Chromosome"/>
</dbReference>
<name>A0AA48RIT9_9BACL</name>
<sequence>MRISVDERIQGTNLFFREYLEGYRQRVHKYYSDAFNKRSDSFPLMKPTLMFAVHLDKTTFFLFIESDQDHVENIVATDEQNQEYNEMMSVPDHIREEYITQICSVAGNKVIKRKSLNDLAGLSSNAFARKHHGIIPGAGFKWGEKEADWDYRVYQLEIAIVKTVKFSADFPLFDIDAITARVNDDQFRYEFEESIKAYNAGLYLASSITAAVSVETLMKLLFIKHIGKSRLPQKYFITNLVEELKAKEIVDEKMYHRILSINQLRRGVAHSKTGKVEQWDAEQIIGSIKIIVESLF</sequence>
<evidence type="ECO:0000313" key="2">
    <source>
        <dbReference type="Proteomes" id="UP001189619"/>
    </source>
</evidence>
<proteinExistence type="predicted"/>
<evidence type="ECO:0008006" key="3">
    <source>
        <dbReference type="Google" id="ProtNLM"/>
    </source>
</evidence>
<accession>A0AA48RIT9</accession>
<gene>
    <name evidence="1" type="ORF">BSPP4475_16480</name>
</gene>
<dbReference type="KEGG" id="bayd:BSPP4475_16480"/>
<reference evidence="1" key="1">
    <citation type="submission" date="2023-07" db="EMBL/GenBank/DDBJ databases">
        <authorList>
            <person name="Ivanov I."/>
            <person name="Teneva D."/>
            <person name="Stoikov I."/>
        </authorList>
    </citation>
    <scope>NUCLEOTIDE SEQUENCE</scope>
    <source>
        <strain evidence="1">4475</strain>
    </source>
</reference>
<evidence type="ECO:0000313" key="1">
    <source>
        <dbReference type="EMBL" id="CAJ1003922.1"/>
    </source>
</evidence>
<protein>
    <recommendedName>
        <fullName evidence="3">DUF4145 domain-containing protein</fullName>
    </recommendedName>
</protein>
<keyword evidence="2" id="KW-1185">Reference proteome</keyword>
<dbReference type="AlphaFoldDB" id="A0AA48RIT9"/>
<dbReference type="EMBL" id="OY569118">
    <property type="protein sequence ID" value="CAJ1003922.1"/>
    <property type="molecule type" value="Genomic_DNA"/>
</dbReference>
<organism evidence="1 2">
    <name type="scientific">Brevibacillus aydinogluensis</name>
    <dbReference type="NCBI Taxonomy" id="927786"/>
    <lineage>
        <taxon>Bacteria</taxon>
        <taxon>Bacillati</taxon>
        <taxon>Bacillota</taxon>
        <taxon>Bacilli</taxon>
        <taxon>Bacillales</taxon>
        <taxon>Paenibacillaceae</taxon>
        <taxon>Brevibacillus</taxon>
    </lineage>
</organism>
<dbReference type="RefSeq" id="WP_304414679.1">
    <property type="nucleotide sequence ID" value="NZ_OY569118.1"/>
</dbReference>